<evidence type="ECO:0000313" key="2">
    <source>
        <dbReference type="EMBL" id="KAF7402997.1"/>
    </source>
</evidence>
<evidence type="ECO:0000313" key="3">
    <source>
        <dbReference type="Proteomes" id="UP000614350"/>
    </source>
</evidence>
<gene>
    <name evidence="2" type="ORF">HZH66_005264</name>
</gene>
<name>A0A834KA87_VESVU</name>
<dbReference type="EMBL" id="JACSEA010000004">
    <property type="protein sequence ID" value="KAF7402997.1"/>
    <property type="molecule type" value="Genomic_DNA"/>
</dbReference>
<organism evidence="2 3">
    <name type="scientific">Vespula vulgaris</name>
    <name type="common">Yellow jacket</name>
    <name type="synonym">Wasp</name>
    <dbReference type="NCBI Taxonomy" id="7454"/>
    <lineage>
        <taxon>Eukaryota</taxon>
        <taxon>Metazoa</taxon>
        <taxon>Ecdysozoa</taxon>
        <taxon>Arthropoda</taxon>
        <taxon>Hexapoda</taxon>
        <taxon>Insecta</taxon>
        <taxon>Pterygota</taxon>
        <taxon>Neoptera</taxon>
        <taxon>Endopterygota</taxon>
        <taxon>Hymenoptera</taxon>
        <taxon>Apocrita</taxon>
        <taxon>Aculeata</taxon>
        <taxon>Vespoidea</taxon>
        <taxon>Vespidae</taxon>
        <taxon>Vespinae</taxon>
        <taxon>Vespula</taxon>
    </lineage>
</organism>
<keyword evidence="3" id="KW-1185">Reference proteome</keyword>
<feature type="region of interest" description="Disordered" evidence="1">
    <location>
        <begin position="110"/>
        <end position="139"/>
    </location>
</feature>
<feature type="compositionally biased region" description="Basic and acidic residues" evidence="1">
    <location>
        <begin position="128"/>
        <end position="139"/>
    </location>
</feature>
<accession>A0A834KA87</accession>
<sequence>MAKTLTGIMKFLDTLDSSRTRQRTRRVHLLLAVTTTRPFVHSFSWYFRSFGRSLGTIRRENREKYSRKRNTSVASLLTSVEFKRSALWLPFSDLGNNNIPRSFLQPSLLAEAEAEAEANEEEEEEENEMKMKKKEEKER</sequence>
<proteinExistence type="predicted"/>
<dbReference type="Proteomes" id="UP000614350">
    <property type="component" value="Unassembled WGS sequence"/>
</dbReference>
<protein>
    <submittedName>
        <fullName evidence="2">Uncharacterized protein</fullName>
    </submittedName>
</protein>
<dbReference type="AlphaFoldDB" id="A0A834KA87"/>
<comment type="caution">
    <text evidence="2">The sequence shown here is derived from an EMBL/GenBank/DDBJ whole genome shotgun (WGS) entry which is preliminary data.</text>
</comment>
<feature type="compositionally biased region" description="Acidic residues" evidence="1">
    <location>
        <begin position="112"/>
        <end position="127"/>
    </location>
</feature>
<reference evidence="2" key="1">
    <citation type="journal article" date="2020" name="G3 (Bethesda)">
        <title>High-Quality Assemblies for Three Invasive Social Wasps from the &lt;i&gt;Vespula&lt;/i&gt; Genus.</title>
        <authorList>
            <person name="Harrop T.W.R."/>
            <person name="Guhlin J."/>
            <person name="McLaughlin G.M."/>
            <person name="Permina E."/>
            <person name="Stockwell P."/>
            <person name="Gilligan J."/>
            <person name="Le Lec M.F."/>
            <person name="Gruber M.A.M."/>
            <person name="Quinn O."/>
            <person name="Lovegrove M."/>
            <person name="Duncan E.J."/>
            <person name="Remnant E.J."/>
            <person name="Van Eeckhoven J."/>
            <person name="Graham B."/>
            <person name="Knapp R.A."/>
            <person name="Langford K.W."/>
            <person name="Kronenberg Z."/>
            <person name="Press M.O."/>
            <person name="Eacker S.M."/>
            <person name="Wilson-Rankin E.E."/>
            <person name="Purcell J."/>
            <person name="Lester P.J."/>
            <person name="Dearden P.K."/>
        </authorList>
    </citation>
    <scope>NUCLEOTIDE SEQUENCE</scope>
    <source>
        <strain evidence="2">Marl-1</strain>
    </source>
</reference>
<evidence type="ECO:0000256" key="1">
    <source>
        <dbReference type="SAM" id="MobiDB-lite"/>
    </source>
</evidence>